<dbReference type="AlphaFoldDB" id="A0A0D0CWG6"/>
<sequence>MPEPPIPIHQLPIELEAVEDTGVGLPDSQPEYPVVEAENLDSTMAWAQTESDAFDLYRQYHGSFPTYDPKNSAYFDQFCDSATFTPVDGPTNQPWYGRLSSTIETVRCNYFTPFLNAMTFRLMSWFYNSSQSKSLGDLDRLVNDVILADDFDPGDLHNFSATRESKRMDRALNNADSDSPYFSSADGWQETSVEITLPCEKVKFHSEADAPKFSIDGLHYRKFTEVIKSAYEEVAAQTFHSAPFKLFWQPNEDKPPERIITELYTADAVLQEHKKIKAAPHEPGYYPEKVLLACIKFLGRCPCPRCLVDKDKIDRLGDKHNRWQRTYKSRADDRQRKNWIEIIREKIFVFGHSVVSAAVEKLLGTKSLVPTRNAFSEKLARFGFDFHSMLVPDFMHKFELGVWKATLTHLLRILYASSTEAIQELNKCYCLTPTFGRDTIRKFSANVSGLTKLAVRDFEDLLQCALPAFKCLLPEPFNTIILDLLFELATWHAFGKLRMHTETTLNDFDKSTTRLGKVLRKFRKDVCDHFETRDLPRESAARARRQSTRARKGKQKQGNKSDQEGNSKHRLFNMSTYKLHALGDYVKSIWLFGTTDNYSMQVGELEHRQVKRFYA</sequence>
<evidence type="ECO:0000313" key="3">
    <source>
        <dbReference type="Proteomes" id="UP000054538"/>
    </source>
</evidence>
<accession>A0A0D0CWG6</accession>
<feature type="region of interest" description="Disordered" evidence="1">
    <location>
        <begin position="537"/>
        <end position="567"/>
    </location>
</feature>
<dbReference type="STRING" id="930991.A0A0D0CWG6"/>
<feature type="compositionally biased region" description="Basic residues" evidence="1">
    <location>
        <begin position="542"/>
        <end position="557"/>
    </location>
</feature>
<reference evidence="2 3" key="1">
    <citation type="submission" date="2014-04" db="EMBL/GenBank/DDBJ databases">
        <authorList>
            <consortium name="DOE Joint Genome Institute"/>
            <person name="Kuo A."/>
            <person name="Kohler A."/>
            <person name="Jargeat P."/>
            <person name="Nagy L.G."/>
            <person name="Floudas D."/>
            <person name="Copeland A."/>
            <person name="Barry K.W."/>
            <person name="Cichocki N."/>
            <person name="Veneault-Fourrey C."/>
            <person name="LaButti K."/>
            <person name="Lindquist E.A."/>
            <person name="Lipzen A."/>
            <person name="Lundell T."/>
            <person name="Morin E."/>
            <person name="Murat C."/>
            <person name="Sun H."/>
            <person name="Tunlid A."/>
            <person name="Henrissat B."/>
            <person name="Grigoriev I.V."/>
            <person name="Hibbett D.S."/>
            <person name="Martin F."/>
            <person name="Nordberg H.P."/>
            <person name="Cantor M.N."/>
            <person name="Hua S.X."/>
        </authorList>
    </citation>
    <scope>NUCLEOTIDE SEQUENCE [LARGE SCALE GENOMIC DNA]</scope>
    <source>
        <strain evidence="2 3">Ve08.2h10</strain>
    </source>
</reference>
<dbReference type="OrthoDB" id="3208495at2759"/>
<gene>
    <name evidence="2" type="ORF">PAXRUDRAFT_16092</name>
</gene>
<dbReference type="Proteomes" id="UP000054538">
    <property type="component" value="Unassembled WGS sequence"/>
</dbReference>
<reference evidence="3" key="2">
    <citation type="submission" date="2015-01" db="EMBL/GenBank/DDBJ databases">
        <title>Evolutionary Origins and Diversification of the Mycorrhizal Mutualists.</title>
        <authorList>
            <consortium name="DOE Joint Genome Institute"/>
            <consortium name="Mycorrhizal Genomics Consortium"/>
            <person name="Kohler A."/>
            <person name="Kuo A."/>
            <person name="Nagy L.G."/>
            <person name="Floudas D."/>
            <person name="Copeland A."/>
            <person name="Barry K.W."/>
            <person name="Cichocki N."/>
            <person name="Veneault-Fourrey C."/>
            <person name="LaButti K."/>
            <person name="Lindquist E.A."/>
            <person name="Lipzen A."/>
            <person name="Lundell T."/>
            <person name="Morin E."/>
            <person name="Murat C."/>
            <person name="Riley R."/>
            <person name="Ohm R."/>
            <person name="Sun H."/>
            <person name="Tunlid A."/>
            <person name="Henrissat B."/>
            <person name="Grigoriev I.V."/>
            <person name="Hibbett D.S."/>
            <person name="Martin F."/>
        </authorList>
    </citation>
    <scope>NUCLEOTIDE SEQUENCE [LARGE SCALE GENOMIC DNA]</scope>
    <source>
        <strain evidence="3">Ve08.2h10</strain>
    </source>
</reference>
<dbReference type="HOGENOM" id="CLU_002498_1_1_1"/>
<proteinExistence type="predicted"/>
<dbReference type="InterPro" id="IPR041078">
    <property type="entry name" value="Plavaka"/>
</dbReference>
<protein>
    <recommendedName>
        <fullName evidence="4">Transposase domain-containing protein</fullName>
    </recommendedName>
</protein>
<name>A0A0D0CWG6_9AGAM</name>
<keyword evidence="3" id="KW-1185">Reference proteome</keyword>
<organism evidence="2 3">
    <name type="scientific">Paxillus rubicundulus Ve08.2h10</name>
    <dbReference type="NCBI Taxonomy" id="930991"/>
    <lineage>
        <taxon>Eukaryota</taxon>
        <taxon>Fungi</taxon>
        <taxon>Dikarya</taxon>
        <taxon>Basidiomycota</taxon>
        <taxon>Agaricomycotina</taxon>
        <taxon>Agaricomycetes</taxon>
        <taxon>Agaricomycetidae</taxon>
        <taxon>Boletales</taxon>
        <taxon>Paxilineae</taxon>
        <taxon>Paxillaceae</taxon>
        <taxon>Paxillus</taxon>
    </lineage>
</organism>
<evidence type="ECO:0008006" key="4">
    <source>
        <dbReference type="Google" id="ProtNLM"/>
    </source>
</evidence>
<dbReference type="InParanoid" id="A0A0D0CWG6"/>
<dbReference type="Pfam" id="PF18759">
    <property type="entry name" value="Plavaka"/>
    <property type="match status" value="1"/>
</dbReference>
<evidence type="ECO:0000313" key="2">
    <source>
        <dbReference type="EMBL" id="KIK79863.1"/>
    </source>
</evidence>
<evidence type="ECO:0000256" key="1">
    <source>
        <dbReference type="SAM" id="MobiDB-lite"/>
    </source>
</evidence>
<dbReference type="EMBL" id="KN826162">
    <property type="protein sequence ID" value="KIK79863.1"/>
    <property type="molecule type" value="Genomic_DNA"/>
</dbReference>